<dbReference type="InterPro" id="IPR051013">
    <property type="entry name" value="MBL_superfamily_lactonases"/>
</dbReference>
<name>A0A8H3EMN9_9LECA</name>
<comment type="caution">
    <text evidence="5">The sequence shown here is derived from an EMBL/GenBank/DDBJ whole genome shotgun (WGS) entry which is preliminary data.</text>
</comment>
<dbReference type="GO" id="GO:0046872">
    <property type="term" value="F:metal ion binding"/>
    <property type="evidence" value="ECO:0007669"/>
    <property type="project" value="UniProtKB-KW"/>
</dbReference>
<dbReference type="OrthoDB" id="10250730at2759"/>
<proteinExistence type="inferred from homology"/>
<dbReference type="Gene3D" id="3.60.15.10">
    <property type="entry name" value="Ribonuclease Z/Hydroxyacylglutathione hydrolase-like"/>
    <property type="match status" value="1"/>
</dbReference>
<dbReference type="Proteomes" id="UP000664169">
    <property type="component" value="Unassembled WGS sequence"/>
</dbReference>
<dbReference type="InterPro" id="IPR036866">
    <property type="entry name" value="RibonucZ/Hydroxyglut_hydro"/>
</dbReference>
<protein>
    <recommendedName>
        <fullName evidence="7">Metallo-beta-lactamase domain-containing protein</fullName>
    </recommendedName>
</protein>
<dbReference type="EMBL" id="CAJPDQ010000004">
    <property type="protein sequence ID" value="CAF9908253.1"/>
    <property type="molecule type" value="Genomic_DNA"/>
</dbReference>
<comment type="similarity">
    <text evidence="1">Belongs to the metallo-beta-lactamase superfamily.</text>
</comment>
<dbReference type="PANTHER" id="PTHR42978:SF5">
    <property type="entry name" value="METALLO-BETA-LACTAMASE DOMAIN-CONTAINING PROTEIN"/>
    <property type="match status" value="1"/>
</dbReference>
<evidence type="ECO:0000313" key="5">
    <source>
        <dbReference type="EMBL" id="CAF9908253.1"/>
    </source>
</evidence>
<dbReference type="PANTHER" id="PTHR42978">
    <property type="entry name" value="QUORUM-QUENCHING LACTONASE YTNP-RELATED-RELATED"/>
    <property type="match status" value="1"/>
</dbReference>
<evidence type="ECO:0000256" key="3">
    <source>
        <dbReference type="ARBA" id="ARBA00022801"/>
    </source>
</evidence>
<dbReference type="SUPFAM" id="SSF56281">
    <property type="entry name" value="Metallo-hydrolase/oxidoreductase"/>
    <property type="match status" value="1"/>
</dbReference>
<evidence type="ECO:0000313" key="6">
    <source>
        <dbReference type="Proteomes" id="UP000664169"/>
    </source>
</evidence>
<evidence type="ECO:0000256" key="1">
    <source>
        <dbReference type="ARBA" id="ARBA00007749"/>
    </source>
</evidence>
<keyword evidence="3" id="KW-0378">Hydrolase</keyword>
<dbReference type="AlphaFoldDB" id="A0A8H3EMN9"/>
<evidence type="ECO:0000256" key="2">
    <source>
        <dbReference type="ARBA" id="ARBA00022723"/>
    </source>
</evidence>
<dbReference type="GO" id="GO:0016787">
    <property type="term" value="F:hydrolase activity"/>
    <property type="evidence" value="ECO:0007669"/>
    <property type="project" value="UniProtKB-KW"/>
</dbReference>
<gene>
    <name evidence="5" type="ORF">GOMPHAMPRED_006112</name>
</gene>
<reference evidence="5" key="1">
    <citation type="submission" date="2021-03" db="EMBL/GenBank/DDBJ databases">
        <authorList>
            <person name="Tagirdzhanova G."/>
        </authorList>
    </citation>
    <scope>NUCLEOTIDE SEQUENCE</scope>
</reference>
<dbReference type="CDD" id="cd07730">
    <property type="entry name" value="metallo-hydrolase-like_MBL-fold"/>
    <property type="match status" value="1"/>
</dbReference>
<keyword evidence="6" id="KW-1185">Reference proteome</keyword>
<organism evidence="5 6">
    <name type="scientific">Gomphillus americanus</name>
    <dbReference type="NCBI Taxonomy" id="1940652"/>
    <lineage>
        <taxon>Eukaryota</taxon>
        <taxon>Fungi</taxon>
        <taxon>Dikarya</taxon>
        <taxon>Ascomycota</taxon>
        <taxon>Pezizomycotina</taxon>
        <taxon>Lecanoromycetes</taxon>
        <taxon>OSLEUM clade</taxon>
        <taxon>Ostropomycetidae</taxon>
        <taxon>Ostropales</taxon>
        <taxon>Graphidaceae</taxon>
        <taxon>Gomphilloideae</taxon>
        <taxon>Gomphillus</taxon>
    </lineage>
</organism>
<keyword evidence="2" id="KW-0479">Metal-binding</keyword>
<keyword evidence="4" id="KW-0862">Zinc</keyword>
<sequence>MSIPKGQTISVKVIDLVNVSGVPNKSTYAPPVEGVEIFPASPSLCFLLEHNSGRRLLFDLGVAFNSSKLGEKLQKDLANFGWKVEVKEDLAVFLDKNGVPPDSIEAKSNSFASHTHWDHKGDISTFPPSTDLIVGPNTVAKFVHGDGNGPYGGITLDDMQGRTLREVKCDIKVGPFPAMDYFGDGSLYILDSPGHDHGHICALARTTSNPDTFVLFGGDAAHHGSELRPTKHLPMPKSIVPNPQTGLMHPPLCPGDWFRDTNQKRGLDPEGPLYRPSFAIASMEHTLQTIEKIQEMDGNESVLCLLAHDPSVRHKSMPLFPESLNDWKSKGLRKFLDWSWVGDVWNELERNLAMPKST</sequence>
<accession>A0A8H3EMN9</accession>
<evidence type="ECO:0000256" key="4">
    <source>
        <dbReference type="ARBA" id="ARBA00022833"/>
    </source>
</evidence>
<evidence type="ECO:0008006" key="7">
    <source>
        <dbReference type="Google" id="ProtNLM"/>
    </source>
</evidence>